<dbReference type="PANTHER" id="PTHR42756:SF1">
    <property type="entry name" value="TRANSCRIPTIONAL REPRESSOR OF EMRAB OPERON"/>
    <property type="match status" value="1"/>
</dbReference>
<feature type="domain" description="HTH marR-type" evidence="4">
    <location>
        <begin position="23"/>
        <end position="158"/>
    </location>
</feature>
<dbReference type="InterPro" id="IPR023187">
    <property type="entry name" value="Tscrpt_reg_MarR-type_CS"/>
</dbReference>
<sequence>MGDAMDAILEQWARERPDLDTWAMGVNGRLARLRHRLQQANRDFYAEHGLENHEFDMLATLRRSGAPHRLTPGALLKASMVTSGAITNRIDKLEAKGLVERVREAADRRSVFIRLTPRGLELIDGLMGPHVENVSRLLSALPPERREEFDASLRILLESLDDTSIH</sequence>
<keyword evidence="1" id="KW-0805">Transcription regulation</keyword>
<protein>
    <submittedName>
        <fullName evidence="5">MarR family transcriptional regulator</fullName>
    </submittedName>
</protein>
<evidence type="ECO:0000256" key="2">
    <source>
        <dbReference type="ARBA" id="ARBA00023125"/>
    </source>
</evidence>
<dbReference type="PROSITE" id="PS50995">
    <property type="entry name" value="HTH_MARR_2"/>
    <property type="match status" value="1"/>
</dbReference>
<keyword evidence="2" id="KW-0238">DNA-binding</keyword>
<evidence type="ECO:0000256" key="1">
    <source>
        <dbReference type="ARBA" id="ARBA00023015"/>
    </source>
</evidence>
<keyword evidence="3" id="KW-0804">Transcription</keyword>
<dbReference type="SUPFAM" id="SSF46785">
    <property type="entry name" value="Winged helix' DNA-binding domain"/>
    <property type="match status" value="1"/>
</dbReference>
<evidence type="ECO:0000313" key="6">
    <source>
        <dbReference type="Proteomes" id="UP000282674"/>
    </source>
</evidence>
<dbReference type="InterPro" id="IPR000835">
    <property type="entry name" value="HTH_MarR-typ"/>
</dbReference>
<dbReference type="OrthoDB" id="3237509at2"/>
<dbReference type="PRINTS" id="PR00598">
    <property type="entry name" value="HTHMARR"/>
</dbReference>
<gene>
    <name evidence="5" type="ORF">EBO15_36050</name>
</gene>
<dbReference type="Proteomes" id="UP000282674">
    <property type="component" value="Unassembled WGS sequence"/>
</dbReference>
<proteinExistence type="predicted"/>
<dbReference type="PROSITE" id="PS01117">
    <property type="entry name" value="HTH_MARR_1"/>
    <property type="match status" value="1"/>
</dbReference>
<dbReference type="InterPro" id="IPR036388">
    <property type="entry name" value="WH-like_DNA-bd_sf"/>
</dbReference>
<evidence type="ECO:0000313" key="5">
    <source>
        <dbReference type="EMBL" id="RMI37381.1"/>
    </source>
</evidence>
<keyword evidence="6" id="KW-1185">Reference proteome</keyword>
<dbReference type="Pfam" id="PF12802">
    <property type="entry name" value="MarR_2"/>
    <property type="match status" value="1"/>
</dbReference>
<organism evidence="5 6">
    <name type="scientific">Actinomadura harenae</name>
    <dbReference type="NCBI Taxonomy" id="2483351"/>
    <lineage>
        <taxon>Bacteria</taxon>
        <taxon>Bacillati</taxon>
        <taxon>Actinomycetota</taxon>
        <taxon>Actinomycetes</taxon>
        <taxon>Streptosporangiales</taxon>
        <taxon>Thermomonosporaceae</taxon>
        <taxon>Actinomadura</taxon>
    </lineage>
</organism>
<accession>A0A3M2LIV7</accession>
<dbReference type="AlphaFoldDB" id="A0A3M2LIV7"/>
<reference evidence="5 6" key="1">
    <citation type="submission" date="2018-10" db="EMBL/GenBank/DDBJ databases">
        <title>Isolation from soil.</title>
        <authorList>
            <person name="Hu J."/>
        </authorList>
    </citation>
    <scope>NUCLEOTIDE SEQUENCE [LARGE SCALE GENOMIC DNA]</scope>
    <source>
        <strain evidence="5 6">NEAU-Ht49</strain>
    </source>
</reference>
<dbReference type="RefSeq" id="WP_122198953.1">
    <property type="nucleotide sequence ID" value="NZ_JBHSKC010000004.1"/>
</dbReference>
<dbReference type="Gene3D" id="1.10.10.10">
    <property type="entry name" value="Winged helix-like DNA-binding domain superfamily/Winged helix DNA-binding domain"/>
    <property type="match status" value="1"/>
</dbReference>
<evidence type="ECO:0000256" key="3">
    <source>
        <dbReference type="ARBA" id="ARBA00023163"/>
    </source>
</evidence>
<dbReference type="GO" id="GO:0003700">
    <property type="term" value="F:DNA-binding transcription factor activity"/>
    <property type="evidence" value="ECO:0007669"/>
    <property type="project" value="InterPro"/>
</dbReference>
<name>A0A3M2LIV7_9ACTN</name>
<dbReference type="GO" id="GO:0003677">
    <property type="term" value="F:DNA binding"/>
    <property type="evidence" value="ECO:0007669"/>
    <property type="project" value="UniProtKB-KW"/>
</dbReference>
<comment type="caution">
    <text evidence="5">The sequence shown here is derived from an EMBL/GenBank/DDBJ whole genome shotgun (WGS) entry which is preliminary data.</text>
</comment>
<dbReference type="PANTHER" id="PTHR42756">
    <property type="entry name" value="TRANSCRIPTIONAL REGULATOR, MARR"/>
    <property type="match status" value="1"/>
</dbReference>
<evidence type="ECO:0000259" key="4">
    <source>
        <dbReference type="PROSITE" id="PS50995"/>
    </source>
</evidence>
<dbReference type="EMBL" id="RFFG01000108">
    <property type="protein sequence ID" value="RMI37381.1"/>
    <property type="molecule type" value="Genomic_DNA"/>
</dbReference>
<dbReference type="InterPro" id="IPR036390">
    <property type="entry name" value="WH_DNA-bd_sf"/>
</dbReference>
<dbReference type="SMART" id="SM00347">
    <property type="entry name" value="HTH_MARR"/>
    <property type="match status" value="1"/>
</dbReference>